<evidence type="ECO:0000313" key="6">
    <source>
        <dbReference type="Proteomes" id="UP000240621"/>
    </source>
</evidence>
<keyword evidence="1" id="KW-0732">Signal</keyword>
<sequence>MNRKLISVILIIFTLMVNQSSAQEQNKPHVKLGIAGLTHGHVGWILDAMKKGDVDVVGIAESKREVAERYSKQYGFPMSMVYPTLEEMVAQTKPDGVTAFGPIFDHLHVVEVCAPLHIDVMVEKPLAVNGEHAQKMARLARENGIKLVTDYETTWYPTNHLAYRMAVDDKKLGEIRKVIVCDGHQGPKEINVQPEFLAWLTDPKLNGGGAVVDFGCYGANLITWLMQNQKPLTVSATLQTMKPDVYPKVDDEATIILTYPGTQGIIQASWNWPFSRKDMQIYGRTGELFAASRHEFDYRLAGENTETKKELSERPAPYNDPFAWFEAVIRGDIMVNSTDLSSLENNLIVVEILDAARESARSGKVVHL</sequence>
<dbReference type="Pfam" id="PF01408">
    <property type="entry name" value="GFO_IDH_MocA"/>
    <property type="match status" value="1"/>
</dbReference>
<dbReference type="InterPro" id="IPR055170">
    <property type="entry name" value="GFO_IDH_MocA-like_dom"/>
</dbReference>
<organism evidence="5 6">
    <name type="scientific">Prolixibacter denitrificans</name>
    <dbReference type="NCBI Taxonomy" id="1541063"/>
    <lineage>
        <taxon>Bacteria</taxon>
        <taxon>Pseudomonadati</taxon>
        <taxon>Bacteroidota</taxon>
        <taxon>Bacteroidia</taxon>
        <taxon>Marinilabiliales</taxon>
        <taxon>Prolixibacteraceae</taxon>
        <taxon>Prolixibacter</taxon>
    </lineage>
</organism>
<dbReference type="GO" id="GO:0000166">
    <property type="term" value="F:nucleotide binding"/>
    <property type="evidence" value="ECO:0007669"/>
    <property type="project" value="InterPro"/>
</dbReference>
<dbReference type="InterPro" id="IPR051450">
    <property type="entry name" value="Gfo/Idh/MocA_Oxidoreductases"/>
</dbReference>
<evidence type="ECO:0000313" key="5">
    <source>
        <dbReference type="EMBL" id="PSK83140.1"/>
    </source>
</evidence>
<dbReference type="Gene3D" id="3.40.50.720">
    <property type="entry name" value="NAD(P)-binding Rossmann-like Domain"/>
    <property type="match status" value="1"/>
</dbReference>
<dbReference type="AlphaFoldDB" id="A0A2P8CDU8"/>
<gene>
    <name evidence="5" type="ORF">CLV93_10470</name>
    <name evidence="4" type="ORF">JCM18694_22230</name>
</gene>
<evidence type="ECO:0000313" key="7">
    <source>
        <dbReference type="Proteomes" id="UP000396862"/>
    </source>
</evidence>
<dbReference type="Proteomes" id="UP000240621">
    <property type="component" value="Unassembled WGS sequence"/>
</dbReference>
<feature type="chain" id="PRO_5015113761" evidence="1">
    <location>
        <begin position="23"/>
        <end position="368"/>
    </location>
</feature>
<dbReference type="InterPro" id="IPR036291">
    <property type="entry name" value="NAD(P)-bd_dom_sf"/>
</dbReference>
<dbReference type="RefSeq" id="WP_106541944.1">
    <property type="nucleotide sequence ID" value="NZ_BLAU01000001.1"/>
</dbReference>
<dbReference type="EMBL" id="PYGC01000004">
    <property type="protein sequence ID" value="PSK83140.1"/>
    <property type="molecule type" value="Genomic_DNA"/>
</dbReference>
<dbReference type="InterPro" id="IPR000683">
    <property type="entry name" value="Gfo/Idh/MocA-like_OxRdtase_N"/>
</dbReference>
<accession>A0A2P8CDU8</accession>
<comment type="caution">
    <text evidence="5">The sequence shown here is derived from an EMBL/GenBank/DDBJ whole genome shotgun (WGS) entry which is preliminary data.</text>
</comment>
<dbReference type="Pfam" id="PF22725">
    <property type="entry name" value="GFO_IDH_MocA_C3"/>
    <property type="match status" value="1"/>
</dbReference>
<feature type="signal peptide" evidence="1">
    <location>
        <begin position="1"/>
        <end position="22"/>
    </location>
</feature>
<evidence type="ECO:0000259" key="3">
    <source>
        <dbReference type="Pfam" id="PF22725"/>
    </source>
</evidence>
<dbReference type="OrthoDB" id="9815825at2"/>
<feature type="domain" description="GFO/IDH/MocA-like oxidoreductase" evidence="3">
    <location>
        <begin position="162"/>
        <end position="288"/>
    </location>
</feature>
<feature type="domain" description="Gfo/Idh/MocA-like oxidoreductase N-terminal" evidence="2">
    <location>
        <begin position="52"/>
        <end position="148"/>
    </location>
</feature>
<evidence type="ECO:0000259" key="2">
    <source>
        <dbReference type="Pfam" id="PF01408"/>
    </source>
</evidence>
<dbReference type="SUPFAM" id="SSF55347">
    <property type="entry name" value="Glyceraldehyde-3-phosphate dehydrogenase-like, C-terminal domain"/>
    <property type="match status" value="1"/>
</dbReference>
<dbReference type="SUPFAM" id="SSF51735">
    <property type="entry name" value="NAD(P)-binding Rossmann-fold domains"/>
    <property type="match status" value="1"/>
</dbReference>
<name>A0A2P8CDU8_9BACT</name>
<reference evidence="4 7" key="2">
    <citation type="submission" date="2019-10" db="EMBL/GenBank/DDBJ databases">
        <title>Prolixibacter strains distinguished by the presence of nitrate reductase genes were adept at nitrate-dependent anaerobic corrosion of metallic iron and carbon steel.</title>
        <authorList>
            <person name="Iino T."/>
            <person name="Shono N."/>
            <person name="Ito K."/>
            <person name="Nakamura R."/>
            <person name="Sueoka K."/>
            <person name="Harayama S."/>
            <person name="Ohkuma M."/>
        </authorList>
    </citation>
    <scope>NUCLEOTIDE SEQUENCE [LARGE SCALE GENOMIC DNA]</scope>
    <source>
        <strain evidence="4 7">MIC1-1</strain>
    </source>
</reference>
<reference evidence="5 6" key="1">
    <citation type="submission" date="2018-03" db="EMBL/GenBank/DDBJ databases">
        <title>Genomic Encyclopedia of Archaeal and Bacterial Type Strains, Phase II (KMG-II): from individual species to whole genera.</title>
        <authorList>
            <person name="Goeker M."/>
        </authorList>
    </citation>
    <scope>NUCLEOTIDE SEQUENCE [LARGE SCALE GENOMIC DNA]</scope>
    <source>
        <strain evidence="5 6">DSM 27267</strain>
    </source>
</reference>
<evidence type="ECO:0000313" key="4">
    <source>
        <dbReference type="EMBL" id="GET21977.1"/>
    </source>
</evidence>
<dbReference type="Proteomes" id="UP000396862">
    <property type="component" value="Unassembled WGS sequence"/>
</dbReference>
<protein>
    <submittedName>
        <fullName evidence="4">Oxidoreductase</fullName>
    </submittedName>
    <submittedName>
        <fullName evidence="5">Putative dehydrogenase</fullName>
    </submittedName>
</protein>
<dbReference type="EMBL" id="BLAU01000001">
    <property type="protein sequence ID" value="GET21977.1"/>
    <property type="molecule type" value="Genomic_DNA"/>
</dbReference>
<dbReference type="Gene3D" id="3.30.360.10">
    <property type="entry name" value="Dihydrodipicolinate Reductase, domain 2"/>
    <property type="match status" value="1"/>
</dbReference>
<dbReference type="PANTHER" id="PTHR43377:SF1">
    <property type="entry name" value="BILIVERDIN REDUCTASE A"/>
    <property type="match status" value="1"/>
</dbReference>
<proteinExistence type="predicted"/>
<keyword evidence="7" id="KW-1185">Reference proteome</keyword>
<dbReference type="PANTHER" id="PTHR43377">
    <property type="entry name" value="BILIVERDIN REDUCTASE A"/>
    <property type="match status" value="1"/>
</dbReference>
<evidence type="ECO:0000256" key="1">
    <source>
        <dbReference type="SAM" id="SignalP"/>
    </source>
</evidence>